<comment type="caution">
    <text evidence="2">The sequence shown here is derived from an EMBL/GenBank/DDBJ whole genome shotgun (WGS) entry which is preliminary data.</text>
</comment>
<gene>
    <name evidence="2" type="ORF">ACFSUL_11605</name>
</gene>
<evidence type="ECO:0000313" key="3">
    <source>
        <dbReference type="Proteomes" id="UP001597506"/>
    </source>
</evidence>
<feature type="transmembrane region" description="Helical" evidence="1">
    <location>
        <begin position="167"/>
        <end position="187"/>
    </location>
</feature>
<feature type="transmembrane region" description="Helical" evidence="1">
    <location>
        <begin position="131"/>
        <end position="155"/>
    </location>
</feature>
<evidence type="ECO:0000313" key="2">
    <source>
        <dbReference type="EMBL" id="MFD2681391.1"/>
    </source>
</evidence>
<evidence type="ECO:0000256" key="1">
    <source>
        <dbReference type="SAM" id="Phobius"/>
    </source>
</evidence>
<dbReference type="EMBL" id="JBHUMF010000030">
    <property type="protein sequence ID" value="MFD2681391.1"/>
    <property type="molecule type" value="Genomic_DNA"/>
</dbReference>
<protein>
    <recommendedName>
        <fullName evidence="4">ABC transporter permease</fullName>
    </recommendedName>
</protein>
<feature type="transmembrane region" description="Helical" evidence="1">
    <location>
        <begin position="229"/>
        <end position="250"/>
    </location>
</feature>
<reference evidence="3" key="1">
    <citation type="journal article" date="2019" name="Int. J. Syst. Evol. Microbiol.">
        <title>The Global Catalogue of Microorganisms (GCM) 10K type strain sequencing project: providing services to taxonomists for standard genome sequencing and annotation.</title>
        <authorList>
            <consortium name="The Broad Institute Genomics Platform"/>
            <consortium name="The Broad Institute Genome Sequencing Center for Infectious Disease"/>
            <person name="Wu L."/>
            <person name="Ma J."/>
        </authorList>
    </citation>
    <scope>NUCLEOTIDE SEQUENCE [LARGE SCALE GENOMIC DNA]</scope>
    <source>
        <strain evidence="3">KCTC 3913</strain>
    </source>
</reference>
<accession>A0ABW5RTJ7</accession>
<dbReference type="RefSeq" id="WP_377935569.1">
    <property type="nucleotide sequence ID" value="NZ_JBHUMF010000030.1"/>
</dbReference>
<organism evidence="2 3">
    <name type="scientific">Bacillus seohaeanensis</name>
    <dbReference type="NCBI Taxonomy" id="284580"/>
    <lineage>
        <taxon>Bacteria</taxon>
        <taxon>Bacillati</taxon>
        <taxon>Bacillota</taxon>
        <taxon>Bacilli</taxon>
        <taxon>Bacillales</taxon>
        <taxon>Bacillaceae</taxon>
        <taxon>Bacillus</taxon>
    </lineage>
</organism>
<feature type="transmembrane region" description="Helical" evidence="1">
    <location>
        <begin position="45"/>
        <end position="69"/>
    </location>
</feature>
<evidence type="ECO:0008006" key="4">
    <source>
        <dbReference type="Google" id="ProtNLM"/>
    </source>
</evidence>
<keyword evidence="3" id="KW-1185">Reference proteome</keyword>
<sequence length="256" mass="29751">MKAFSGLLWKDFNISKVWFFGWITIVFVIYLLAFGLGEYFNEPAVVLPFVVMLGFFHFAFIPVLIYSMLRVEGKTQLWLHSPHSGVKLLLSKMIIAFLYSSVSLLIVDGLGLLSLSWQKEVLPYLPWKEGIFFNLGVMSSSIYLGCWLIFYWTFYHFLGKFPQVKNFRWLLLVGIFIGYQFLSALMIKVKWFMDIYEGWTINVSRGFFLSGDPGNSNFEISSEAINIPIIPFISYFIVMVSVFYLSSWLLDRKVEV</sequence>
<proteinExistence type="predicted"/>
<name>A0ABW5RTJ7_9BACI</name>
<keyword evidence="1" id="KW-0812">Transmembrane</keyword>
<feature type="transmembrane region" description="Helical" evidence="1">
    <location>
        <begin position="12"/>
        <end position="33"/>
    </location>
</feature>
<keyword evidence="1" id="KW-0472">Membrane</keyword>
<dbReference type="Proteomes" id="UP001597506">
    <property type="component" value="Unassembled WGS sequence"/>
</dbReference>
<keyword evidence="1" id="KW-1133">Transmembrane helix</keyword>
<feature type="transmembrane region" description="Helical" evidence="1">
    <location>
        <begin position="89"/>
        <end position="111"/>
    </location>
</feature>